<evidence type="ECO:0000313" key="2">
    <source>
        <dbReference type="Proteomes" id="UP000790709"/>
    </source>
</evidence>
<evidence type="ECO:0000313" key="1">
    <source>
        <dbReference type="EMBL" id="KAH7917281.1"/>
    </source>
</evidence>
<accession>A0ACB8AWC9</accession>
<name>A0ACB8AWC9_9AGAM</name>
<protein>
    <submittedName>
        <fullName evidence="1">Uncharacterized protein</fullName>
    </submittedName>
</protein>
<sequence>MRTKFIIFRYCVDNWKAKALMGLHYPGWSDRPREVEPVSIKLESSSDSSSALSSKGKRPQSNSAIPSSRNHKKAKLEQREENIEPTATAVSISPPATQALSASNDEPIDIDDPRTYIDNYDKHEPPLPFVEQPPTAASTRVLKLVRALPDKVIVNSPCVSSDRPSHTVDALQVLANTAVTVVSTTRSHDKTTFLRQMAATLEKCSEALPTKSDDKAEGQQTGGSGSSLGVKKKRAAADRNSVMRPSSSATPRNLCAIDWCKQNKGGTTGDFTDYWDTLVKNNDPIFETCKTRSLLVKEAKKVAATAPSPIVVPIQPPIDAVP</sequence>
<keyword evidence="2" id="KW-1185">Reference proteome</keyword>
<dbReference type="Proteomes" id="UP000790709">
    <property type="component" value="Unassembled WGS sequence"/>
</dbReference>
<proteinExistence type="predicted"/>
<reference evidence="1" key="1">
    <citation type="journal article" date="2021" name="New Phytol.">
        <title>Evolutionary innovations through gain and loss of genes in the ectomycorrhizal Boletales.</title>
        <authorList>
            <person name="Wu G."/>
            <person name="Miyauchi S."/>
            <person name="Morin E."/>
            <person name="Kuo A."/>
            <person name="Drula E."/>
            <person name="Varga T."/>
            <person name="Kohler A."/>
            <person name="Feng B."/>
            <person name="Cao Y."/>
            <person name="Lipzen A."/>
            <person name="Daum C."/>
            <person name="Hundley H."/>
            <person name="Pangilinan J."/>
            <person name="Johnson J."/>
            <person name="Barry K."/>
            <person name="LaButti K."/>
            <person name="Ng V."/>
            <person name="Ahrendt S."/>
            <person name="Min B."/>
            <person name="Choi I.G."/>
            <person name="Park H."/>
            <person name="Plett J.M."/>
            <person name="Magnuson J."/>
            <person name="Spatafora J.W."/>
            <person name="Nagy L.G."/>
            <person name="Henrissat B."/>
            <person name="Grigoriev I.V."/>
            <person name="Yang Z.L."/>
            <person name="Xu J."/>
            <person name="Martin F.M."/>
        </authorList>
    </citation>
    <scope>NUCLEOTIDE SEQUENCE</scope>
    <source>
        <strain evidence="1">KUC20120723A-06</strain>
    </source>
</reference>
<gene>
    <name evidence="1" type="ORF">BV22DRAFT_1135536</name>
</gene>
<comment type="caution">
    <text evidence="1">The sequence shown here is derived from an EMBL/GenBank/DDBJ whole genome shotgun (WGS) entry which is preliminary data.</text>
</comment>
<dbReference type="EMBL" id="MU267142">
    <property type="protein sequence ID" value="KAH7917281.1"/>
    <property type="molecule type" value="Genomic_DNA"/>
</dbReference>
<organism evidence="1 2">
    <name type="scientific">Leucogyrophana mollusca</name>
    <dbReference type="NCBI Taxonomy" id="85980"/>
    <lineage>
        <taxon>Eukaryota</taxon>
        <taxon>Fungi</taxon>
        <taxon>Dikarya</taxon>
        <taxon>Basidiomycota</taxon>
        <taxon>Agaricomycotina</taxon>
        <taxon>Agaricomycetes</taxon>
        <taxon>Agaricomycetidae</taxon>
        <taxon>Boletales</taxon>
        <taxon>Boletales incertae sedis</taxon>
        <taxon>Leucogyrophana</taxon>
    </lineage>
</organism>